<dbReference type="AlphaFoldDB" id="A0A2A3LDK6"/>
<name>A0A2A3LDK6_MYCAV</name>
<evidence type="ECO:0000313" key="2">
    <source>
        <dbReference type="Proteomes" id="UP000218842"/>
    </source>
</evidence>
<dbReference type="SUPFAM" id="SSF52540">
    <property type="entry name" value="P-loop containing nucleoside triphosphate hydrolases"/>
    <property type="match status" value="1"/>
</dbReference>
<proteinExistence type="predicted"/>
<organism evidence="1 2">
    <name type="scientific">Mycobacterium avium subsp. hominissuis</name>
    <dbReference type="NCBI Taxonomy" id="439334"/>
    <lineage>
        <taxon>Bacteria</taxon>
        <taxon>Bacillati</taxon>
        <taxon>Actinomycetota</taxon>
        <taxon>Actinomycetes</taxon>
        <taxon>Mycobacteriales</taxon>
        <taxon>Mycobacteriaceae</taxon>
        <taxon>Mycobacterium</taxon>
        <taxon>Mycobacterium avium complex (MAC)</taxon>
    </lineage>
</organism>
<comment type="caution">
    <text evidence="1">The sequence shown here is derived from an EMBL/GenBank/DDBJ whole genome shotgun (WGS) entry which is preliminary data.</text>
</comment>
<protein>
    <submittedName>
        <fullName evidence="1">Uncharacterized protein</fullName>
    </submittedName>
</protein>
<dbReference type="Proteomes" id="UP000218842">
    <property type="component" value="Unassembled WGS sequence"/>
</dbReference>
<dbReference type="InterPro" id="IPR027417">
    <property type="entry name" value="P-loop_NTPase"/>
</dbReference>
<sequence length="832" mass="92701">MVSRSVAPKQDVHGNLHFSPFGVFAYWIVTPPDKPLANHARAASIAQAHRRLTDLLPLRPTFAGTSSLKDPRFIYAQQAKGVDLNAYPYYRAVCEARELEAEGTEPRFSVDWMWVRLEPHTGPLSALTNQLARIGLYAPKPTQDNIDLYWAEMLDIERRIPMDFAPLRPTGQQIQWLWRRQQTLGVIDAPCPLPEYSDGAVTGYRWSPKVSLDEGDGTKTGALQPMMRVTSEDDGHRVSYQIHSKVTSFPAGGIYFPGSNFTGLISNVVNERTMQRVAIDWVQHADLLPLGKARRRNQATHRKINEQYDQQAGRRTIQELAESEEALDDFEHELSVHPREAEVVFTTIFSVGAPSAAEARAGFNALREALEEPQVQIIAEVGQQRRLYKATRPGVEDRSILSASAQYTSRTGWSRFIPLSASRFGDTEGRAVGINKMTGELDFVFLNTRGEARRVMTGGMIIGGDPRKGKTHFAMLNAGEEAISGACVVMFDATRGQQWRKFASVVPGSGVVNLAEGRWTVDPLILIGGAHGAELLTSELCRIARVSNAVAAELRLLIASRAWPSTAALLDHLVGPECPELLMPVAREFLSWSTTMAGQALFGRYNRQTGRHEPLPALSLGTLGLVVVETQDLDLPKEEEVRDANSGGAPLTPAQMISQSVMALFAIYLRKLFYSRQTRDIIGFDEGWRTVSLKILKDLVFEIFRTGPAANTDVWMISQKPWRDFSDQDEDLARVRVMFGVEDPAEARLASAWMGVNPDQYPDIPEWLSMGLSPQTKVRDAFHRSSAQEVIPRDRMGECLIRTGDGELGWMKSFEMVFPEWEAAADTRPQLT</sequence>
<reference evidence="1 2" key="1">
    <citation type="journal article" date="2017" name="Genome Biol. Evol.">
        <title>Population Structure and Local Adaptation of MAC Lung Disease Agent Mycobacterium avium subsp. hominissuis.</title>
        <authorList>
            <person name="Yano H."/>
            <person name="Iwamoto T."/>
            <person name="Nishiuchi Y."/>
            <person name="Nakajima C."/>
            <person name="Starkova D.A."/>
            <person name="Mokrousov I."/>
            <person name="Narvskaya O."/>
            <person name="Yoshida S."/>
            <person name="Arikawa K."/>
            <person name="Nakanishi N."/>
            <person name="Osaki K."/>
            <person name="Nakagawa I."/>
            <person name="Ato M."/>
            <person name="Suzuki Y."/>
            <person name="Maruyama F."/>
        </authorList>
    </citation>
    <scope>NUCLEOTIDE SEQUENCE [LARGE SCALE GENOMIC DNA]</scope>
    <source>
        <strain evidence="1 2">OCU466</strain>
    </source>
</reference>
<dbReference type="EMBL" id="LBGZ01000029">
    <property type="protein sequence ID" value="PBJ39121.1"/>
    <property type="molecule type" value="Genomic_DNA"/>
</dbReference>
<accession>A0A2A3LDK6</accession>
<dbReference type="Pfam" id="PF12846">
    <property type="entry name" value="AAA_10"/>
    <property type="match status" value="1"/>
</dbReference>
<dbReference type="RefSeq" id="WP_071321619.1">
    <property type="nucleotide sequence ID" value="NZ_BDNC01000033.1"/>
</dbReference>
<evidence type="ECO:0000313" key="1">
    <source>
        <dbReference type="EMBL" id="PBJ39121.1"/>
    </source>
</evidence>
<gene>
    <name evidence="1" type="ORF">XV03_03860</name>
</gene>